<evidence type="ECO:0000256" key="5">
    <source>
        <dbReference type="ARBA" id="ARBA00022723"/>
    </source>
</evidence>
<feature type="domain" description="ERAP1-like C-terminal" evidence="10">
    <location>
        <begin position="523"/>
        <end position="836"/>
    </location>
</feature>
<dbReference type="SUPFAM" id="SSF55486">
    <property type="entry name" value="Metalloproteases ('zincins'), catalytic domain"/>
    <property type="match status" value="1"/>
</dbReference>
<comment type="cofactor">
    <cofactor evidence="1">
        <name>Zn(2+)</name>
        <dbReference type="ChEBI" id="CHEBI:29105"/>
    </cofactor>
</comment>
<evidence type="ECO:0000256" key="7">
    <source>
        <dbReference type="ARBA" id="ARBA00022833"/>
    </source>
</evidence>
<dbReference type="InterPro" id="IPR045357">
    <property type="entry name" value="Aminopeptidase_N-like_N"/>
</dbReference>
<organism evidence="12">
    <name type="scientific">marine metagenome</name>
    <dbReference type="NCBI Taxonomy" id="408172"/>
    <lineage>
        <taxon>unclassified sequences</taxon>
        <taxon>metagenomes</taxon>
        <taxon>ecological metagenomes</taxon>
    </lineage>
</organism>
<dbReference type="InterPro" id="IPR001930">
    <property type="entry name" value="Peptidase_M1"/>
</dbReference>
<evidence type="ECO:0000256" key="4">
    <source>
        <dbReference type="ARBA" id="ARBA00022670"/>
    </source>
</evidence>
<keyword evidence="3" id="KW-0031">Aminopeptidase</keyword>
<keyword evidence="4" id="KW-0645">Protease</keyword>
<dbReference type="PRINTS" id="PR00756">
    <property type="entry name" value="ALADIPTASE"/>
</dbReference>
<keyword evidence="5" id="KW-0479">Metal-binding</keyword>
<keyword evidence="8" id="KW-0482">Metalloprotease</keyword>
<dbReference type="GO" id="GO:0006508">
    <property type="term" value="P:proteolysis"/>
    <property type="evidence" value="ECO:0007669"/>
    <property type="project" value="UniProtKB-KW"/>
</dbReference>
<dbReference type="GO" id="GO:0005737">
    <property type="term" value="C:cytoplasm"/>
    <property type="evidence" value="ECO:0007669"/>
    <property type="project" value="TreeGrafter"/>
</dbReference>
<dbReference type="CDD" id="cd09601">
    <property type="entry name" value="M1_APN-Q_like"/>
    <property type="match status" value="1"/>
</dbReference>
<dbReference type="GO" id="GO:0016020">
    <property type="term" value="C:membrane"/>
    <property type="evidence" value="ECO:0007669"/>
    <property type="project" value="TreeGrafter"/>
</dbReference>
<dbReference type="FunFam" id="1.25.50.20:FF:000002">
    <property type="entry name" value="Aminopeptidase"/>
    <property type="match status" value="1"/>
</dbReference>
<feature type="non-terminal residue" evidence="12">
    <location>
        <position position="851"/>
    </location>
</feature>
<protein>
    <recommendedName>
        <fullName evidence="13">Aminopeptidase</fullName>
    </recommendedName>
</protein>
<feature type="domain" description="Peptidase M1 membrane alanine aminopeptidase" evidence="9">
    <location>
        <begin position="230"/>
        <end position="447"/>
    </location>
</feature>
<gene>
    <name evidence="12" type="ORF">METZ01_LOCUS143497</name>
</gene>
<feature type="domain" description="Aminopeptidase N-like N-terminal" evidence="11">
    <location>
        <begin position="13"/>
        <end position="195"/>
    </location>
</feature>
<dbReference type="Gene3D" id="1.25.50.20">
    <property type="match status" value="1"/>
</dbReference>
<dbReference type="PANTHER" id="PTHR11533">
    <property type="entry name" value="PROTEASE M1 ZINC METALLOPROTEASE"/>
    <property type="match status" value="1"/>
</dbReference>
<dbReference type="InterPro" id="IPR014782">
    <property type="entry name" value="Peptidase_M1_dom"/>
</dbReference>
<evidence type="ECO:0000313" key="12">
    <source>
        <dbReference type="EMBL" id="SVA90643.1"/>
    </source>
</evidence>
<dbReference type="SUPFAM" id="SSF63737">
    <property type="entry name" value="Leukotriene A4 hydrolase N-terminal domain"/>
    <property type="match status" value="1"/>
</dbReference>
<dbReference type="GO" id="GO:0005615">
    <property type="term" value="C:extracellular space"/>
    <property type="evidence" value="ECO:0007669"/>
    <property type="project" value="TreeGrafter"/>
</dbReference>
<name>A0A381ZPH8_9ZZZZ</name>
<evidence type="ECO:0000259" key="11">
    <source>
        <dbReference type="Pfam" id="PF17900"/>
    </source>
</evidence>
<dbReference type="InterPro" id="IPR024571">
    <property type="entry name" value="ERAP1-like_C_dom"/>
</dbReference>
<evidence type="ECO:0000256" key="1">
    <source>
        <dbReference type="ARBA" id="ARBA00001947"/>
    </source>
</evidence>
<comment type="similarity">
    <text evidence="2">Belongs to the peptidase M1 family.</text>
</comment>
<dbReference type="Pfam" id="PF17900">
    <property type="entry name" value="Peptidase_M1_N"/>
    <property type="match status" value="1"/>
</dbReference>
<dbReference type="FunFam" id="2.60.40.1730:FF:000002">
    <property type="entry name" value="Aminopeptidase"/>
    <property type="match status" value="1"/>
</dbReference>
<dbReference type="InterPro" id="IPR042097">
    <property type="entry name" value="Aminopeptidase_N-like_N_sf"/>
</dbReference>
<dbReference type="Pfam" id="PF01433">
    <property type="entry name" value="Peptidase_M1"/>
    <property type="match status" value="1"/>
</dbReference>
<dbReference type="InterPro" id="IPR027268">
    <property type="entry name" value="Peptidase_M4/M1_CTD_sf"/>
</dbReference>
<feature type="non-terminal residue" evidence="12">
    <location>
        <position position="1"/>
    </location>
</feature>
<dbReference type="FunFam" id="1.10.390.10:FF:000001">
    <property type="entry name" value="Aminopeptidase"/>
    <property type="match status" value="1"/>
</dbReference>
<evidence type="ECO:0000256" key="2">
    <source>
        <dbReference type="ARBA" id="ARBA00010136"/>
    </source>
</evidence>
<reference evidence="12" key="1">
    <citation type="submission" date="2018-05" db="EMBL/GenBank/DDBJ databases">
        <authorList>
            <person name="Lanie J.A."/>
            <person name="Ng W.-L."/>
            <person name="Kazmierczak K.M."/>
            <person name="Andrzejewski T.M."/>
            <person name="Davidsen T.M."/>
            <person name="Wayne K.J."/>
            <person name="Tettelin H."/>
            <person name="Glass J.I."/>
            <person name="Rusch D."/>
            <person name="Podicherti R."/>
            <person name="Tsui H.-C.T."/>
            <person name="Winkler M.E."/>
        </authorList>
    </citation>
    <scope>NUCLEOTIDE SEQUENCE</scope>
</reference>
<dbReference type="Pfam" id="PF11838">
    <property type="entry name" value="ERAP1_C"/>
    <property type="match status" value="1"/>
</dbReference>
<dbReference type="InterPro" id="IPR050344">
    <property type="entry name" value="Peptidase_M1_aminopeptidases"/>
</dbReference>
<dbReference type="GO" id="GO:0042277">
    <property type="term" value="F:peptide binding"/>
    <property type="evidence" value="ECO:0007669"/>
    <property type="project" value="TreeGrafter"/>
</dbReference>
<dbReference type="Gene3D" id="2.60.40.1910">
    <property type="match status" value="1"/>
</dbReference>
<evidence type="ECO:0000259" key="10">
    <source>
        <dbReference type="Pfam" id="PF11838"/>
    </source>
</evidence>
<accession>A0A381ZPH8</accession>
<dbReference type="Gene3D" id="2.60.40.1730">
    <property type="entry name" value="tricorn interacting facor f3 domain"/>
    <property type="match status" value="1"/>
</dbReference>
<evidence type="ECO:0000256" key="3">
    <source>
        <dbReference type="ARBA" id="ARBA00022438"/>
    </source>
</evidence>
<evidence type="ECO:0000259" key="9">
    <source>
        <dbReference type="Pfam" id="PF01433"/>
    </source>
</evidence>
<dbReference type="EMBL" id="UINC01021970">
    <property type="protein sequence ID" value="SVA90643.1"/>
    <property type="molecule type" value="Genomic_DNA"/>
</dbReference>
<dbReference type="InterPro" id="IPR034016">
    <property type="entry name" value="M1_APN-typ"/>
</dbReference>
<dbReference type="Gene3D" id="1.10.390.10">
    <property type="entry name" value="Neutral Protease Domain 2"/>
    <property type="match status" value="1"/>
</dbReference>
<dbReference type="GO" id="GO:0070006">
    <property type="term" value="F:metalloaminopeptidase activity"/>
    <property type="evidence" value="ECO:0007669"/>
    <property type="project" value="TreeGrafter"/>
</dbReference>
<keyword evidence="6" id="KW-0378">Hydrolase</keyword>
<dbReference type="GO" id="GO:0043171">
    <property type="term" value="P:peptide catabolic process"/>
    <property type="evidence" value="ECO:0007669"/>
    <property type="project" value="TreeGrafter"/>
</dbReference>
<dbReference type="PANTHER" id="PTHR11533:SF174">
    <property type="entry name" value="PUROMYCIN-SENSITIVE AMINOPEPTIDASE-RELATED"/>
    <property type="match status" value="1"/>
</dbReference>
<evidence type="ECO:0000256" key="6">
    <source>
        <dbReference type="ARBA" id="ARBA00022801"/>
    </source>
</evidence>
<evidence type="ECO:0008006" key="13">
    <source>
        <dbReference type="Google" id="ProtNLM"/>
    </source>
</evidence>
<dbReference type="AlphaFoldDB" id="A0A381ZPH8"/>
<proteinExistence type="inferred from homology"/>
<keyword evidence="7" id="KW-0862">Zinc</keyword>
<dbReference type="GO" id="GO:0008270">
    <property type="term" value="F:zinc ion binding"/>
    <property type="evidence" value="ECO:0007669"/>
    <property type="project" value="InterPro"/>
</dbReference>
<sequence>TDDRITLPSDISPNKYRLSLSPDMQKFTFDGEVQITVEVLNTVNTIILNAAELQIQKITVTSRGKEVRILDSSLDEEDETLTISLESEISPGNAEISIQFVGQLNDRLLGFYRSSYKDIKGDERYLATTQFESTDARRAFPCWDEPEHKATFDVTLVIPEHLTAVSNMPVISQIPTSDGKTAVSFDTTPVMSTYLLAFIVGDISCIEQESTSGTLMRIWTTKGKEEQGRFALETSLELLDFYNEYFGISFPLPKLDHIAIPDFAAGAMENWGAITYREVALLVDPENSSAGTRQIVAAIISHEMAHMWFGDLVTMKWWNDLWLNESFASWMGDKAVDSIHPEWDMWTQFLTADTASAFSLDGLTNSHPIEQEVNNPAEIGQLFDAISYSKGGSVLRMLEDYIGAEDFRTGISDYLNKHSYSNAETSDLWDALGESSGKPVSKVMDSWVKQTGFPVLSPVRDKRQLSITQQRFLYENISSLNASDKTEWFIPIKVSSQGTRNISAGLIESSEEPINLNAASNEWFKLNPDQTGFYRVNYQTSDLSKLEEAIQNGDLNGKDRLGLQGDAYALCRAGYSSVSSFLSLSRAYSRETEAPVLSDLASGLRGIENLIEGSDFHNLYMEFCRGIFQNIAENSGWDKKKNEGHLQALLRSTALSNLGHYGDEDTLHQASSKFSLYATNPDSVHPDIRSVVFNLAAKIGNRDTYDLMWNLEKATELQEEKVRFHSALTNFSDTYLLNETLERSLTDDIRVQDTIRVIVSVASSGTGRSLAWDFVRNNWDELDRRYGDGGFALMRLVSLVSGFSTPERLKEVEDFFSSNPTPAAERTIEQAKERVRLNSAWLNKYSSEVED</sequence>
<evidence type="ECO:0000256" key="8">
    <source>
        <dbReference type="ARBA" id="ARBA00023049"/>
    </source>
</evidence>